<protein>
    <submittedName>
        <fullName evidence="5">HTH-type transcriptional regulator VirS</fullName>
    </submittedName>
</protein>
<dbReference type="STRING" id="499555.BJL86_2186"/>
<evidence type="ECO:0000313" key="6">
    <source>
        <dbReference type="Proteomes" id="UP000186104"/>
    </source>
</evidence>
<dbReference type="Pfam" id="PF12625">
    <property type="entry name" value="Arabinose_bd"/>
    <property type="match status" value="1"/>
</dbReference>
<accession>A0A173LQA3</accession>
<gene>
    <name evidence="5" type="ORF">BJL86_2186</name>
</gene>
<dbReference type="EMBL" id="CP015961">
    <property type="protein sequence ID" value="ANI92952.1"/>
    <property type="molecule type" value="Genomic_DNA"/>
</dbReference>
<dbReference type="GO" id="GO:0003700">
    <property type="term" value="F:DNA-binding transcription factor activity"/>
    <property type="evidence" value="ECO:0007669"/>
    <property type="project" value="InterPro"/>
</dbReference>
<evidence type="ECO:0000256" key="3">
    <source>
        <dbReference type="ARBA" id="ARBA00023163"/>
    </source>
</evidence>
<proteinExistence type="predicted"/>
<organism evidence="5 6">
    <name type="scientific">Dietzia timorensis</name>
    <dbReference type="NCBI Taxonomy" id="499555"/>
    <lineage>
        <taxon>Bacteria</taxon>
        <taxon>Bacillati</taxon>
        <taxon>Actinomycetota</taxon>
        <taxon>Actinomycetes</taxon>
        <taxon>Mycobacteriales</taxon>
        <taxon>Dietziaceae</taxon>
        <taxon>Dietzia</taxon>
    </lineage>
</organism>
<dbReference type="AlphaFoldDB" id="A0A173LQA3"/>
<evidence type="ECO:0000256" key="1">
    <source>
        <dbReference type="ARBA" id="ARBA00023015"/>
    </source>
</evidence>
<dbReference type="GO" id="GO:0005829">
    <property type="term" value="C:cytosol"/>
    <property type="evidence" value="ECO:0007669"/>
    <property type="project" value="TreeGrafter"/>
</dbReference>
<dbReference type="InterPro" id="IPR032687">
    <property type="entry name" value="AraC-type_N"/>
</dbReference>
<keyword evidence="6" id="KW-1185">Reference proteome</keyword>
<name>A0A173LQA3_9ACTN</name>
<sequence length="335" mass="36774">MAYVRSAGVRGVRSVIESLGGNADVLARRSGLPEGALDDDEILVQDVAIGVLLETAAAELHCPDFGLRVALEQDLSMLGPLAVAIQNARTATQALEMTSKYMFFHARSLEISIIDDPTGEPGVLGVRYGYRDNDVRMPPQAADMALLFVHRSISRLLGANYGLRSVLLPFQPKASPTRYRELFGAPVEPDSDDAVLRMPAALLDRPIESGGHTAQELALRYIERRVMSTGESMSERTRDMLRQSLDTGASTIAETAKLLAVSPRTLQRTLAREHTSFSAILDDVRREVATRLVTTTDLPLYQIASALALSDVTTFSQYARRWWGVTAREFRATAR</sequence>
<dbReference type="PROSITE" id="PS01124">
    <property type="entry name" value="HTH_ARAC_FAMILY_2"/>
    <property type="match status" value="1"/>
</dbReference>
<dbReference type="KEGG" id="dtm:BJL86_2186"/>
<keyword evidence="1" id="KW-0805">Transcription regulation</keyword>
<dbReference type="SUPFAM" id="SSF46689">
    <property type="entry name" value="Homeodomain-like"/>
    <property type="match status" value="1"/>
</dbReference>
<dbReference type="PANTHER" id="PTHR47894:SF4">
    <property type="entry name" value="HTH-TYPE TRANSCRIPTIONAL REGULATOR GADX"/>
    <property type="match status" value="1"/>
</dbReference>
<dbReference type="OrthoDB" id="5241536at2"/>
<dbReference type="RefSeq" id="WP_067473936.1">
    <property type="nucleotide sequence ID" value="NZ_CP015961.1"/>
</dbReference>
<evidence type="ECO:0000256" key="2">
    <source>
        <dbReference type="ARBA" id="ARBA00023125"/>
    </source>
</evidence>
<feature type="domain" description="HTH araC/xylS-type" evidence="4">
    <location>
        <begin position="235"/>
        <end position="333"/>
    </location>
</feature>
<keyword evidence="2" id="KW-0238">DNA-binding</keyword>
<dbReference type="Pfam" id="PF12833">
    <property type="entry name" value="HTH_18"/>
    <property type="match status" value="1"/>
</dbReference>
<reference evidence="5 6" key="1">
    <citation type="submission" date="2016-06" db="EMBL/GenBank/DDBJ databases">
        <title>Complete genome sequence of a saline-alkali tolerant type strain Dietzia timorensis ID05-A0528T.</title>
        <authorList>
            <person name="Wu X."/>
        </authorList>
    </citation>
    <scope>NUCLEOTIDE SEQUENCE [LARGE SCALE GENOMIC DNA]</scope>
    <source>
        <strain evidence="5 6">ID05-A0528</strain>
    </source>
</reference>
<dbReference type="InterPro" id="IPR018060">
    <property type="entry name" value="HTH_AraC"/>
</dbReference>
<keyword evidence="3" id="KW-0804">Transcription</keyword>
<dbReference type="Proteomes" id="UP000186104">
    <property type="component" value="Chromosome"/>
</dbReference>
<dbReference type="SMART" id="SM00342">
    <property type="entry name" value="HTH_ARAC"/>
    <property type="match status" value="1"/>
</dbReference>
<evidence type="ECO:0000313" key="5">
    <source>
        <dbReference type="EMBL" id="ANI92952.1"/>
    </source>
</evidence>
<evidence type="ECO:0000259" key="4">
    <source>
        <dbReference type="PROSITE" id="PS01124"/>
    </source>
</evidence>
<dbReference type="Gene3D" id="1.10.10.60">
    <property type="entry name" value="Homeodomain-like"/>
    <property type="match status" value="1"/>
</dbReference>
<dbReference type="PANTHER" id="PTHR47894">
    <property type="entry name" value="HTH-TYPE TRANSCRIPTIONAL REGULATOR GADX"/>
    <property type="match status" value="1"/>
</dbReference>
<dbReference type="GO" id="GO:0000976">
    <property type="term" value="F:transcription cis-regulatory region binding"/>
    <property type="evidence" value="ECO:0007669"/>
    <property type="project" value="TreeGrafter"/>
</dbReference>
<dbReference type="InterPro" id="IPR009057">
    <property type="entry name" value="Homeodomain-like_sf"/>
</dbReference>